<proteinExistence type="predicted"/>
<dbReference type="PANTHER" id="PTHR10742:SF410">
    <property type="entry name" value="LYSINE-SPECIFIC HISTONE DEMETHYLASE 2"/>
    <property type="match status" value="1"/>
</dbReference>
<feature type="non-terminal residue" evidence="2">
    <location>
        <position position="231"/>
    </location>
</feature>
<dbReference type="Proteomes" id="UP000663881">
    <property type="component" value="Unassembled WGS sequence"/>
</dbReference>
<dbReference type="EMBL" id="CAJOAY010014147">
    <property type="protein sequence ID" value="CAF4274784.1"/>
    <property type="molecule type" value="Genomic_DNA"/>
</dbReference>
<dbReference type="Gene3D" id="3.90.660.10">
    <property type="match status" value="1"/>
</dbReference>
<protein>
    <recommendedName>
        <fullName evidence="1">Amine oxidase domain-containing protein</fullName>
    </recommendedName>
</protein>
<dbReference type="InterPro" id="IPR002937">
    <property type="entry name" value="Amino_oxidase"/>
</dbReference>
<sequence length="231" mass="26354">MTTSEKLYDIIIIGCGPAGISAALELQKYQPTPSFLILEARNRVGGRAYTDTHTFTAAEPIDLGARWIHHYRPEKPLSIHHTPSDKDRVSYQFFNDTTTTAHFDYDGTSWSAASMNEAEKIVEEFYAHIKQYDSTKEDISMFDAIRDKYEKIQDEKVRRLVDMNLAFVEHYEASNLSELSTKSFEKSDNDIKPCDLTLPIGLGSFIERIVERNHLPVQLNAIVTHINIPID</sequence>
<dbReference type="Pfam" id="PF01593">
    <property type="entry name" value="Amino_oxidase"/>
    <property type="match status" value="1"/>
</dbReference>
<dbReference type="InterPro" id="IPR050281">
    <property type="entry name" value="Flavin_monoamine_oxidase"/>
</dbReference>
<dbReference type="Gene3D" id="3.50.50.60">
    <property type="entry name" value="FAD/NAD(P)-binding domain"/>
    <property type="match status" value="1"/>
</dbReference>
<gene>
    <name evidence="2" type="ORF">OKA104_LOCUS44857</name>
</gene>
<feature type="domain" description="Amine oxidase" evidence="1">
    <location>
        <begin position="18"/>
        <end position="227"/>
    </location>
</feature>
<reference evidence="2" key="1">
    <citation type="submission" date="2021-02" db="EMBL/GenBank/DDBJ databases">
        <authorList>
            <person name="Nowell W R."/>
        </authorList>
    </citation>
    <scope>NUCLEOTIDE SEQUENCE</scope>
</reference>
<dbReference type="InterPro" id="IPR036188">
    <property type="entry name" value="FAD/NAD-bd_sf"/>
</dbReference>
<evidence type="ECO:0000259" key="1">
    <source>
        <dbReference type="Pfam" id="PF01593"/>
    </source>
</evidence>
<comment type="caution">
    <text evidence="2">The sequence shown here is derived from an EMBL/GenBank/DDBJ whole genome shotgun (WGS) entry which is preliminary data.</text>
</comment>
<dbReference type="GO" id="GO:0016491">
    <property type="term" value="F:oxidoreductase activity"/>
    <property type="evidence" value="ECO:0007669"/>
    <property type="project" value="InterPro"/>
</dbReference>
<evidence type="ECO:0000313" key="3">
    <source>
        <dbReference type="Proteomes" id="UP000663881"/>
    </source>
</evidence>
<organism evidence="2 3">
    <name type="scientific">Adineta steineri</name>
    <dbReference type="NCBI Taxonomy" id="433720"/>
    <lineage>
        <taxon>Eukaryota</taxon>
        <taxon>Metazoa</taxon>
        <taxon>Spiralia</taxon>
        <taxon>Gnathifera</taxon>
        <taxon>Rotifera</taxon>
        <taxon>Eurotatoria</taxon>
        <taxon>Bdelloidea</taxon>
        <taxon>Adinetida</taxon>
        <taxon>Adinetidae</taxon>
        <taxon>Adineta</taxon>
    </lineage>
</organism>
<dbReference type="PANTHER" id="PTHR10742">
    <property type="entry name" value="FLAVIN MONOAMINE OXIDASE"/>
    <property type="match status" value="1"/>
</dbReference>
<accession>A0A820G9Q0</accession>
<dbReference type="AlphaFoldDB" id="A0A820G9Q0"/>
<name>A0A820G9Q0_9BILA</name>
<evidence type="ECO:0000313" key="2">
    <source>
        <dbReference type="EMBL" id="CAF4274784.1"/>
    </source>
</evidence>
<dbReference type="SUPFAM" id="SSF51905">
    <property type="entry name" value="FAD/NAD(P)-binding domain"/>
    <property type="match status" value="1"/>
</dbReference>